<dbReference type="KEGG" id="pti:PHATRDRAFT_50095"/>
<comment type="similarity">
    <text evidence="1">Belongs to the glycosyltransferase 47 family.</text>
</comment>
<dbReference type="HOGENOM" id="CLU_411337_0_0_1"/>
<dbReference type="OrthoDB" id="41933at2759"/>
<dbReference type="RefSeq" id="XP_002184953.1">
    <property type="nucleotide sequence ID" value="XM_002184917.1"/>
</dbReference>
<feature type="domain" description="Exostosin GT47" evidence="3">
    <location>
        <begin position="546"/>
        <end position="893"/>
    </location>
</feature>
<gene>
    <name evidence="4" type="ORF">PHATRDRAFT_50095</name>
</gene>
<evidence type="ECO:0000256" key="2">
    <source>
        <dbReference type="SAM" id="MobiDB-lite"/>
    </source>
</evidence>
<dbReference type="PaxDb" id="2850-Phatr50095"/>
<dbReference type="InterPro" id="IPR040911">
    <property type="entry name" value="Exostosin_GT47"/>
</dbReference>
<organism evidence="4 5">
    <name type="scientific">Phaeodactylum tricornutum (strain CCAP 1055/1)</name>
    <dbReference type="NCBI Taxonomy" id="556484"/>
    <lineage>
        <taxon>Eukaryota</taxon>
        <taxon>Sar</taxon>
        <taxon>Stramenopiles</taxon>
        <taxon>Ochrophyta</taxon>
        <taxon>Bacillariophyta</taxon>
        <taxon>Bacillariophyceae</taxon>
        <taxon>Bacillariophycidae</taxon>
        <taxon>Naviculales</taxon>
        <taxon>Phaeodactylaceae</taxon>
        <taxon>Phaeodactylum</taxon>
    </lineage>
</organism>
<dbReference type="STRING" id="556484.B7GCX1"/>
<dbReference type="GeneID" id="7198691"/>
<dbReference type="eggNOG" id="KOG1021">
    <property type="taxonomic scope" value="Eukaryota"/>
</dbReference>
<dbReference type="Pfam" id="PF03016">
    <property type="entry name" value="Exostosin_GT47"/>
    <property type="match status" value="1"/>
</dbReference>
<keyword evidence="5" id="KW-1185">Reference proteome</keyword>
<accession>B7GCX1</accession>
<evidence type="ECO:0000256" key="1">
    <source>
        <dbReference type="ARBA" id="ARBA00010271"/>
    </source>
</evidence>
<name>B7GCX1_PHATC</name>
<dbReference type="GO" id="GO:0016757">
    <property type="term" value="F:glycosyltransferase activity"/>
    <property type="evidence" value="ECO:0007669"/>
    <property type="project" value="InterPro"/>
</dbReference>
<feature type="region of interest" description="Disordered" evidence="2">
    <location>
        <begin position="256"/>
        <end position="289"/>
    </location>
</feature>
<dbReference type="AlphaFoldDB" id="B7GCX1"/>
<reference evidence="4 5" key="1">
    <citation type="journal article" date="2008" name="Nature">
        <title>The Phaeodactylum genome reveals the evolutionary history of diatom genomes.</title>
        <authorList>
            <person name="Bowler C."/>
            <person name="Allen A.E."/>
            <person name="Badger J.H."/>
            <person name="Grimwood J."/>
            <person name="Jabbari K."/>
            <person name="Kuo A."/>
            <person name="Maheswari U."/>
            <person name="Martens C."/>
            <person name="Maumus F."/>
            <person name="Otillar R.P."/>
            <person name="Rayko E."/>
            <person name="Salamov A."/>
            <person name="Vandepoele K."/>
            <person name="Beszteri B."/>
            <person name="Gruber A."/>
            <person name="Heijde M."/>
            <person name="Katinka M."/>
            <person name="Mock T."/>
            <person name="Valentin K."/>
            <person name="Verret F."/>
            <person name="Berges J.A."/>
            <person name="Brownlee C."/>
            <person name="Cadoret J.P."/>
            <person name="Chiovitti A."/>
            <person name="Choi C.J."/>
            <person name="Coesel S."/>
            <person name="De Martino A."/>
            <person name="Detter J.C."/>
            <person name="Durkin C."/>
            <person name="Falciatore A."/>
            <person name="Fournet J."/>
            <person name="Haruta M."/>
            <person name="Huysman M.J."/>
            <person name="Jenkins B.D."/>
            <person name="Jiroutova K."/>
            <person name="Jorgensen R.E."/>
            <person name="Joubert Y."/>
            <person name="Kaplan A."/>
            <person name="Kroger N."/>
            <person name="Kroth P.G."/>
            <person name="La Roche J."/>
            <person name="Lindquist E."/>
            <person name="Lommer M."/>
            <person name="Martin-Jezequel V."/>
            <person name="Lopez P.J."/>
            <person name="Lucas S."/>
            <person name="Mangogna M."/>
            <person name="McGinnis K."/>
            <person name="Medlin L.K."/>
            <person name="Montsant A."/>
            <person name="Oudot-Le Secq M.P."/>
            <person name="Napoli C."/>
            <person name="Obornik M."/>
            <person name="Parker M.S."/>
            <person name="Petit J.L."/>
            <person name="Porcel B.M."/>
            <person name="Poulsen N."/>
            <person name="Robison M."/>
            <person name="Rychlewski L."/>
            <person name="Rynearson T.A."/>
            <person name="Schmutz J."/>
            <person name="Shapiro H."/>
            <person name="Siaut M."/>
            <person name="Stanley M."/>
            <person name="Sussman M.R."/>
            <person name="Taylor A.R."/>
            <person name="Vardi A."/>
            <person name="von Dassow P."/>
            <person name="Vyverman W."/>
            <person name="Willis A."/>
            <person name="Wyrwicz L.S."/>
            <person name="Rokhsar D.S."/>
            <person name="Weissenbach J."/>
            <person name="Armbrust E.V."/>
            <person name="Green B.R."/>
            <person name="Van de Peer Y."/>
            <person name="Grigoriev I.V."/>
        </authorList>
    </citation>
    <scope>NUCLEOTIDE SEQUENCE [LARGE SCALE GENOMIC DNA]</scope>
    <source>
        <strain evidence="4 5">CCAP 1055/1</strain>
    </source>
</reference>
<dbReference type="InterPro" id="IPR004263">
    <property type="entry name" value="Exostosin"/>
</dbReference>
<sequence length="982" mass="109308">MGNNGTYKQKDLDQTARSNTQATLWMTDFFVGLVVRKLHHLHKYSNHSVYGGVVWGAGKRSPAGGKFANFEAVFPLFHQLQSDVNVDSATQAESASEQAGRLLSPVLAVRSLTGWLNAECEIVGYGADLDVVIPDNAYKFLKLAAERLLRGGGDRGMNPVKSTILIWALQTGTQPKKTKLCRLGPVDSFDPKRSYCRSSCFYGTREECLQSRAGRRWCWIVVTALQQNRIAVGERLCMVYPCFSGIFLPLGTSEGTLEGSRDGGTEGSQNGTSEGTLEGSRDGGTEGSCNGTSVGLADGSLDGLSDGDNDCMEDARGDKITAMYGMVDAVLVSASPRVQSAELLISDRSELVAFSMEPTSTLIPAFTRNISTRPIHFLYAPVNALFDASVDASVNTMPLEFCIWRQFLQSAHSQFEGMIRRKGLLSSEQTLTTTEVESDGRNQIVSVAGKHVRLQSSTCVRSYALQRRRYIFALICCCGATAWGVHRYWIAATASRGKEIEAEDGMFHKWDKVVLPLTDRVAALRRNTADELDDTDCIFRDSPIRRKVFVYPDYGDTANGWTADVLSSAGQKWQTTLPPWPWLDLRRQSQANRTSHYDIEGQHVQYATELLVREVMINPKSCLRTYNPDEATLFYVPYLPSVEHHKGSKYINDMALSPYGNAILDILDKDNYTAWENTFGLTAKYWKRHGGADHILVFSEPMHGLWHPRQRRGNYHFIHSQKQLHPPIVISVELSTTFVKMYPKCAAKNILMPYPNTDGRWFNGKHHSEAVKASTAWNASLKVSIAALPEEQLLGQEPARPIAQFYGAGNHGTCKQLRQAMASDYSQCALSSKLFKQNVKISSYVIGMNLASFCPCPGGDSPSAKRMFDAVLAGCIPIILSQDFVWPFTNEFDPNLELDPTVFSLRYSAKDYEDPLLDVTTCSPLNSSKPGLQSNLEQISAREIGRLRNGLRQARDLYSWYQVRPDLPDNPLWENILPPISW</sequence>
<evidence type="ECO:0000313" key="5">
    <source>
        <dbReference type="Proteomes" id="UP000000759"/>
    </source>
</evidence>
<reference evidence="5" key="2">
    <citation type="submission" date="2008-08" db="EMBL/GenBank/DDBJ databases">
        <authorList>
            <consortium name="Diatom Consortium"/>
            <person name="Grigoriev I."/>
            <person name="Grimwood J."/>
            <person name="Kuo A."/>
            <person name="Otillar R.P."/>
            <person name="Salamov A."/>
            <person name="Detter J.C."/>
            <person name="Lindquist E."/>
            <person name="Shapiro H."/>
            <person name="Lucas S."/>
            <person name="Glavina del Rio T."/>
            <person name="Pitluck S."/>
            <person name="Rokhsar D."/>
            <person name="Bowler C."/>
        </authorList>
    </citation>
    <scope>GENOME REANNOTATION</scope>
    <source>
        <strain evidence="5">CCAP 1055/1</strain>
    </source>
</reference>
<protein>
    <recommendedName>
        <fullName evidence="3">Exostosin GT47 domain-containing protein</fullName>
    </recommendedName>
</protein>
<dbReference type="EMBL" id="CM000628">
    <property type="protein sequence ID" value="EEC43689.1"/>
    <property type="molecule type" value="Genomic_DNA"/>
</dbReference>
<dbReference type="InParanoid" id="B7GCX1"/>
<dbReference type="Proteomes" id="UP000000759">
    <property type="component" value="Chromosome 26"/>
</dbReference>
<evidence type="ECO:0000259" key="3">
    <source>
        <dbReference type="Pfam" id="PF03016"/>
    </source>
</evidence>
<dbReference type="PANTHER" id="PTHR11062:SF281">
    <property type="entry name" value="EXOSTOSIN-LIKE 2"/>
    <property type="match status" value="1"/>
</dbReference>
<dbReference type="PANTHER" id="PTHR11062">
    <property type="entry name" value="EXOSTOSIN HEPARAN SULFATE GLYCOSYLTRANSFERASE -RELATED"/>
    <property type="match status" value="1"/>
</dbReference>
<proteinExistence type="inferred from homology"/>
<evidence type="ECO:0000313" key="4">
    <source>
        <dbReference type="EMBL" id="EEC43689.1"/>
    </source>
</evidence>